<sequence>MSPMIIFTLSLLTFSLYTAATVAATAYDLLKSHNFPIGLLPKGVQNYTLNPTTGKFNLSLNGTCSFSLEKSYQIKYESTVSGCIDKNKLTDLSGISVKVLFFWLNIVEVDRSNDDQLVFSVGVASANFPVENFDVCPQCGCGLGCDFVRSNVFVRKIKFNHLISPI</sequence>
<dbReference type="EMBL" id="JAUIZM010000011">
    <property type="protein sequence ID" value="KAK1354208.1"/>
    <property type="molecule type" value="Genomic_DNA"/>
</dbReference>
<keyword evidence="1" id="KW-0732">Signal</keyword>
<reference evidence="2" key="2">
    <citation type="submission" date="2023-05" db="EMBL/GenBank/DDBJ databases">
        <authorList>
            <person name="Schelkunov M.I."/>
        </authorList>
    </citation>
    <scope>NUCLEOTIDE SEQUENCE</scope>
    <source>
        <strain evidence="2">Hsosn_3</strain>
        <tissue evidence="2">Leaf</tissue>
    </source>
</reference>
<comment type="caution">
    <text evidence="2">The sequence shown here is derived from an EMBL/GenBank/DDBJ whole genome shotgun (WGS) entry which is preliminary data.</text>
</comment>
<reference evidence="2" key="1">
    <citation type="submission" date="2023-02" db="EMBL/GenBank/DDBJ databases">
        <title>Genome of toxic invasive species Heracleum sosnowskyi carries increased number of genes despite the absence of recent whole-genome duplications.</title>
        <authorList>
            <person name="Schelkunov M."/>
            <person name="Shtratnikova V."/>
            <person name="Makarenko M."/>
            <person name="Klepikova A."/>
            <person name="Omelchenko D."/>
            <person name="Novikova G."/>
            <person name="Obukhova E."/>
            <person name="Bogdanov V."/>
            <person name="Penin A."/>
            <person name="Logacheva M."/>
        </authorList>
    </citation>
    <scope>NUCLEOTIDE SEQUENCE</scope>
    <source>
        <strain evidence="2">Hsosn_3</strain>
        <tissue evidence="2">Leaf</tissue>
    </source>
</reference>
<feature type="chain" id="PRO_5042186622" evidence="1">
    <location>
        <begin position="20"/>
        <end position="166"/>
    </location>
</feature>
<dbReference type="SUPFAM" id="SSF141562">
    <property type="entry name" value="At5g01610-like"/>
    <property type="match status" value="1"/>
</dbReference>
<evidence type="ECO:0000313" key="3">
    <source>
        <dbReference type="Proteomes" id="UP001237642"/>
    </source>
</evidence>
<gene>
    <name evidence="2" type="ORF">POM88_047464</name>
</gene>
<evidence type="ECO:0000313" key="2">
    <source>
        <dbReference type="EMBL" id="KAK1354208.1"/>
    </source>
</evidence>
<proteinExistence type="predicted"/>
<dbReference type="PANTHER" id="PTHR31676:SF76">
    <property type="entry name" value="OS05G0362300 PROTEIN"/>
    <property type="match status" value="1"/>
</dbReference>
<dbReference type="Proteomes" id="UP001237642">
    <property type="component" value="Unassembled WGS sequence"/>
</dbReference>
<dbReference type="Pfam" id="PF04398">
    <property type="entry name" value="DUF538"/>
    <property type="match status" value="1"/>
</dbReference>
<dbReference type="InterPro" id="IPR007493">
    <property type="entry name" value="DUF538"/>
</dbReference>
<dbReference type="Gene3D" id="2.30.240.10">
    <property type="entry name" value="At5g01610-like"/>
    <property type="match status" value="1"/>
</dbReference>
<dbReference type="InterPro" id="IPR036758">
    <property type="entry name" value="At5g01610-like"/>
</dbReference>
<accession>A0AAD8GUD8</accession>
<dbReference type="PANTHER" id="PTHR31676">
    <property type="entry name" value="T31J12.3 PROTEIN-RELATED"/>
    <property type="match status" value="1"/>
</dbReference>
<evidence type="ECO:0000256" key="1">
    <source>
        <dbReference type="SAM" id="SignalP"/>
    </source>
</evidence>
<feature type="signal peptide" evidence="1">
    <location>
        <begin position="1"/>
        <end position="19"/>
    </location>
</feature>
<keyword evidence="3" id="KW-1185">Reference proteome</keyword>
<dbReference type="AlphaFoldDB" id="A0AAD8GUD8"/>
<name>A0AAD8GUD8_9APIA</name>
<organism evidence="2 3">
    <name type="scientific">Heracleum sosnowskyi</name>
    <dbReference type="NCBI Taxonomy" id="360622"/>
    <lineage>
        <taxon>Eukaryota</taxon>
        <taxon>Viridiplantae</taxon>
        <taxon>Streptophyta</taxon>
        <taxon>Embryophyta</taxon>
        <taxon>Tracheophyta</taxon>
        <taxon>Spermatophyta</taxon>
        <taxon>Magnoliopsida</taxon>
        <taxon>eudicotyledons</taxon>
        <taxon>Gunneridae</taxon>
        <taxon>Pentapetalae</taxon>
        <taxon>asterids</taxon>
        <taxon>campanulids</taxon>
        <taxon>Apiales</taxon>
        <taxon>Apiaceae</taxon>
        <taxon>Apioideae</taxon>
        <taxon>apioid superclade</taxon>
        <taxon>Tordylieae</taxon>
        <taxon>Tordyliinae</taxon>
        <taxon>Heracleum</taxon>
    </lineage>
</organism>
<protein>
    <submittedName>
        <fullName evidence="2">DUF538 domain-containing protein</fullName>
    </submittedName>
</protein>